<accession>A0A8J7QB24</accession>
<proteinExistence type="predicted"/>
<keyword evidence="2" id="KW-1185">Reference proteome</keyword>
<sequence>MINLRHTPEALQHYQTWWTEHREAEEAAFTQYLEKKEKNKNSSAKWVRAGHREELMKVLIASCHGKCAYCERYMDLGGGPEEIEHFLPKWKHPALALELTNMLLCCRACNTAKGSHVNKEGKEILNPYEDHPIQQHLRMNPQTMMLEGLSELGTATIAKLQRALNCNKAILRFENEDGKIISREIKGALPHRLNLKRLIDKEYAELKTCTDLSYVLRKLRGHLRSIEPHEPLTATLAGLWLQSAAFQAVVVSLQKHFPEDTHTLRALAEQKAQYILMPH</sequence>
<evidence type="ECO:0008006" key="3">
    <source>
        <dbReference type="Google" id="ProtNLM"/>
    </source>
</evidence>
<dbReference type="Proteomes" id="UP000664417">
    <property type="component" value="Unassembled WGS sequence"/>
</dbReference>
<dbReference type="EMBL" id="JAFREP010000045">
    <property type="protein sequence ID" value="MBO1322912.1"/>
    <property type="molecule type" value="Genomic_DNA"/>
</dbReference>
<comment type="caution">
    <text evidence="1">The sequence shown here is derived from an EMBL/GenBank/DDBJ whole genome shotgun (WGS) entry which is preliminary data.</text>
</comment>
<protein>
    <recommendedName>
        <fullName evidence="3">HNH nuclease domain-containing protein</fullName>
    </recommendedName>
</protein>
<reference evidence="1" key="1">
    <citation type="submission" date="2021-03" db="EMBL/GenBank/DDBJ databases">
        <authorList>
            <person name="Wang G."/>
        </authorList>
    </citation>
    <scope>NUCLEOTIDE SEQUENCE</scope>
    <source>
        <strain evidence="1">KCTC 12899</strain>
    </source>
</reference>
<dbReference type="AlphaFoldDB" id="A0A8J7QB24"/>
<gene>
    <name evidence="1" type="ORF">J3U88_30890</name>
</gene>
<name>A0A8J7QB24_9BACT</name>
<organism evidence="1 2">
    <name type="scientific">Acanthopleuribacter pedis</name>
    <dbReference type="NCBI Taxonomy" id="442870"/>
    <lineage>
        <taxon>Bacteria</taxon>
        <taxon>Pseudomonadati</taxon>
        <taxon>Acidobacteriota</taxon>
        <taxon>Holophagae</taxon>
        <taxon>Acanthopleuribacterales</taxon>
        <taxon>Acanthopleuribacteraceae</taxon>
        <taxon>Acanthopleuribacter</taxon>
    </lineage>
</organism>
<evidence type="ECO:0000313" key="2">
    <source>
        <dbReference type="Proteomes" id="UP000664417"/>
    </source>
</evidence>
<evidence type="ECO:0000313" key="1">
    <source>
        <dbReference type="EMBL" id="MBO1322912.1"/>
    </source>
</evidence>
<dbReference type="RefSeq" id="WP_207862884.1">
    <property type="nucleotide sequence ID" value="NZ_JAFREP010000045.1"/>
</dbReference>
<dbReference type="Gene3D" id="1.10.30.50">
    <property type="match status" value="1"/>
</dbReference>